<evidence type="ECO:0000313" key="7">
    <source>
        <dbReference type="Proteomes" id="UP000543224"/>
    </source>
</evidence>
<name>A0A6V8PQC2_9ACTN</name>
<feature type="domain" description="Glycosyl transferase family 1" evidence="3">
    <location>
        <begin position="182"/>
        <end position="342"/>
    </location>
</feature>
<dbReference type="AlphaFoldDB" id="A0A6V8PQC2"/>
<evidence type="ECO:0000313" key="6">
    <source>
        <dbReference type="EMBL" id="GFP34839.1"/>
    </source>
</evidence>
<gene>
    <name evidence="5" type="ORF">HKBW3S25_01031</name>
    <name evidence="6" type="ORF">HKBW3S43_00631</name>
</gene>
<dbReference type="Gene3D" id="3.40.50.2000">
    <property type="entry name" value="Glycogen Phosphorylase B"/>
    <property type="match status" value="2"/>
</dbReference>
<dbReference type="EMBL" id="BLSB01000027">
    <property type="protein sequence ID" value="GFP34839.1"/>
    <property type="molecule type" value="Genomic_DNA"/>
</dbReference>
<reference evidence="7 8" key="1">
    <citation type="journal article" date="2020" name="Front. Microbiol.">
        <title>Single-cell genomics of novel Actinobacteria with the Wood-Ljungdahl pathway discovered in a serpentinizing system.</title>
        <authorList>
            <person name="Merino N."/>
            <person name="Kawai M."/>
            <person name="Boyd E.S."/>
            <person name="Colman D.R."/>
            <person name="McGlynn S.E."/>
            <person name="Nealson K.H."/>
            <person name="Kurokawa K."/>
            <person name="Hongoh Y."/>
        </authorList>
    </citation>
    <scope>NUCLEOTIDE SEQUENCE [LARGE SCALE GENOMIC DNA]</scope>
    <source>
        <strain evidence="5 7">S25</strain>
        <strain evidence="6 8">S43</strain>
    </source>
</reference>
<evidence type="ECO:0000313" key="5">
    <source>
        <dbReference type="EMBL" id="GFP25551.1"/>
    </source>
</evidence>
<dbReference type="RefSeq" id="WP_176229540.1">
    <property type="nucleotide sequence ID" value="NZ_BLSB01000027.1"/>
</dbReference>
<evidence type="ECO:0000259" key="4">
    <source>
        <dbReference type="Pfam" id="PF13439"/>
    </source>
</evidence>
<evidence type="ECO:0000259" key="3">
    <source>
        <dbReference type="Pfam" id="PF00534"/>
    </source>
</evidence>
<dbReference type="GO" id="GO:0016757">
    <property type="term" value="F:glycosyltransferase activity"/>
    <property type="evidence" value="ECO:0007669"/>
    <property type="project" value="UniProtKB-KW"/>
</dbReference>
<protein>
    <recommendedName>
        <fullName evidence="9">Glycosyltransferase family 1 protein</fullName>
    </recommendedName>
</protein>
<dbReference type="Pfam" id="PF13439">
    <property type="entry name" value="Glyco_transf_4"/>
    <property type="match status" value="1"/>
</dbReference>
<keyword evidence="2" id="KW-0808">Transferase</keyword>
<comment type="caution">
    <text evidence="6">The sequence shown here is derived from an EMBL/GenBank/DDBJ whole genome shotgun (WGS) entry which is preliminary data.</text>
</comment>
<organism evidence="6 8">
    <name type="scientific">Candidatus Hakubella thermalkaliphila</name>
    <dbReference type="NCBI Taxonomy" id="2754717"/>
    <lineage>
        <taxon>Bacteria</taxon>
        <taxon>Bacillati</taxon>
        <taxon>Actinomycetota</taxon>
        <taxon>Actinomycetota incertae sedis</taxon>
        <taxon>Candidatus Hakubellales</taxon>
        <taxon>Candidatus Hakubellaceae</taxon>
        <taxon>Candidatus Hakubella</taxon>
    </lineage>
</organism>
<keyword evidence="1" id="KW-0328">Glycosyltransferase</keyword>
<dbReference type="Pfam" id="PF00534">
    <property type="entry name" value="Glycos_transf_1"/>
    <property type="match status" value="1"/>
</dbReference>
<proteinExistence type="predicted"/>
<dbReference type="PANTHER" id="PTHR12526">
    <property type="entry name" value="GLYCOSYLTRANSFERASE"/>
    <property type="match status" value="1"/>
</dbReference>
<sequence>MRILILNWRDIKNPKAGGAEVVTHEIAKRWVQWGHEVTLFTAEFPGATPEEEFEGVHIIRRGKQYSVHYEAFRHYRRHLRGLFDVVIDEINTIPFLTPLYVSDKKVAFFHQLAREVWLYESKFPMNVIGYVSEPLYLKVYRSIPTVVGSESTRQDMLRLRFRSVHVIRYGIDVTPLAEVPSSVEKAKEPTVLYVGRLVPSKRVEDIVEAVYLVRRDISDIRLWVVGDGKADYIARLRCQVQRYGLRGHVWFWGKVSLEKKLELMRQAHILALASVREGWGLVVIEANAMGTPAVVYNVHGLRDSVRHSETGIICTENSPRAMAESIIAFLRDDQLSTHLAQCALEWSRLFTWDKAANEFLRIVKATAHGTFSPLEVLTLSRDRQQFL</sequence>
<accession>A0A6V8PQC2</accession>
<evidence type="ECO:0000256" key="1">
    <source>
        <dbReference type="ARBA" id="ARBA00022676"/>
    </source>
</evidence>
<dbReference type="InterPro" id="IPR001296">
    <property type="entry name" value="Glyco_trans_1"/>
</dbReference>
<dbReference type="Proteomes" id="UP000576480">
    <property type="component" value="Unassembled WGS sequence"/>
</dbReference>
<evidence type="ECO:0000256" key="2">
    <source>
        <dbReference type="ARBA" id="ARBA00022679"/>
    </source>
</evidence>
<dbReference type="PANTHER" id="PTHR12526:SF618">
    <property type="entry name" value="GLYCOSYLTRANSFERASE, FAMILY 4"/>
    <property type="match status" value="1"/>
</dbReference>
<dbReference type="EMBL" id="BLRX01000121">
    <property type="protein sequence ID" value="GFP25551.1"/>
    <property type="molecule type" value="Genomic_DNA"/>
</dbReference>
<dbReference type="CDD" id="cd03801">
    <property type="entry name" value="GT4_PimA-like"/>
    <property type="match status" value="1"/>
</dbReference>
<dbReference type="Proteomes" id="UP000543224">
    <property type="component" value="Unassembled WGS sequence"/>
</dbReference>
<feature type="domain" description="Glycosyltransferase subfamily 4-like N-terminal" evidence="4">
    <location>
        <begin position="17"/>
        <end position="173"/>
    </location>
</feature>
<evidence type="ECO:0000313" key="8">
    <source>
        <dbReference type="Proteomes" id="UP000576480"/>
    </source>
</evidence>
<dbReference type="SUPFAM" id="SSF53756">
    <property type="entry name" value="UDP-Glycosyltransferase/glycogen phosphorylase"/>
    <property type="match status" value="1"/>
</dbReference>
<dbReference type="InterPro" id="IPR028098">
    <property type="entry name" value="Glyco_trans_4-like_N"/>
</dbReference>
<evidence type="ECO:0008006" key="9">
    <source>
        <dbReference type="Google" id="ProtNLM"/>
    </source>
</evidence>